<reference evidence="1 2" key="1">
    <citation type="submission" date="2024-09" db="EMBL/GenBank/DDBJ databases">
        <title>Chromosome-scale assembly of Riccia sorocarpa.</title>
        <authorList>
            <person name="Paukszto L."/>
        </authorList>
    </citation>
    <scope>NUCLEOTIDE SEQUENCE [LARGE SCALE GENOMIC DNA]</scope>
    <source>
        <strain evidence="1">LP-2024</strain>
        <tissue evidence="1">Aerial parts of the thallus</tissue>
    </source>
</reference>
<dbReference type="EMBL" id="JBJQOH010000002">
    <property type="protein sequence ID" value="KAL3695491.1"/>
    <property type="molecule type" value="Genomic_DNA"/>
</dbReference>
<protein>
    <submittedName>
        <fullName evidence="1">Uncharacterized protein</fullName>
    </submittedName>
</protein>
<comment type="caution">
    <text evidence="1">The sequence shown here is derived from an EMBL/GenBank/DDBJ whole genome shotgun (WGS) entry which is preliminary data.</text>
</comment>
<proteinExistence type="predicted"/>
<sequence>MSLGVWLVKTQLLKTGAQAAYLHDPELWHWETAETRMLGWEHSSAEWRNFLKKPCKMDEKLNNKWGIDWHKESWKEFWRKLRSGPIFLRDKTWVWKIIHNGLFVDEKLIKMKLGERFLPEMYGEKDVLSSSNRSATHSRQV</sequence>
<gene>
    <name evidence="1" type="ORF">R1sor_009567</name>
</gene>
<name>A0ABD3HX06_9MARC</name>
<dbReference type="AlphaFoldDB" id="A0ABD3HX06"/>
<evidence type="ECO:0000313" key="1">
    <source>
        <dbReference type="EMBL" id="KAL3695491.1"/>
    </source>
</evidence>
<keyword evidence="2" id="KW-1185">Reference proteome</keyword>
<dbReference type="Proteomes" id="UP001633002">
    <property type="component" value="Unassembled WGS sequence"/>
</dbReference>
<organism evidence="1 2">
    <name type="scientific">Riccia sorocarpa</name>
    <dbReference type="NCBI Taxonomy" id="122646"/>
    <lineage>
        <taxon>Eukaryota</taxon>
        <taxon>Viridiplantae</taxon>
        <taxon>Streptophyta</taxon>
        <taxon>Embryophyta</taxon>
        <taxon>Marchantiophyta</taxon>
        <taxon>Marchantiopsida</taxon>
        <taxon>Marchantiidae</taxon>
        <taxon>Marchantiales</taxon>
        <taxon>Ricciaceae</taxon>
        <taxon>Riccia</taxon>
    </lineage>
</organism>
<accession>A0ABD3HX06</accession>
<evidence type="ECO:0000313" key="2">
    <source>
        <dbReference type="Proteomes" id="UP001633002"/>
    </source>
</evidence>